<dbReference type="GO" id="GO:0004358">
    <property type="term" value="F:L-glutamate N-acetyltransferase activity, acting on acetyl-L-ornithine as donor"/>
    <property type="evidence" value="ECO:0007669"/>
    <property type="project" value="UniProtKB-UniRule"/>
</dbReference>
<keyword evidence="4 11" id="KW-0963">Cytoplasm</keyword>
<dbReference type="AlphaFoldDB" id="A0A2W7P688"/>
<keyword evidence="7 11" id="KW-0808">Transferase</keyword>
<feature type="binding site" evidence="11">
    <location>
        <position position="400"/>
    </location>
    <ligand>
        <name>substrate</name>
    </ligand>
</feature>
<feature type="binding site" evidence="11">
    <location>
        <position position="185"/>
    </location>
    <ligand>
        <name>substrate</name>
    </ligand>
</feature>
<dbReference type="GO" id="GO:0004042">
    <property type="term" value="F:L-glutamate N-acetyltransferase activity"/>
    <property type="evidence" value="ECO:0007669"/>
    <property type="project" value="UniProtKB-UniRule"/>
</dbReference>
<protein>
    <recommendedName>
        <fullName evidence="11">Arginine biosynthesis bifunctional protein ArgJ</fullName>
    </recommendedName>
    <domain>
        <recommendedName>
            <fullName evidence="11">Glutamate N-acetyltransferase</fullName>
            <ecNumber evidence="11">2.3.1.35</ecNumber>
        </recommendedName>
        <alternativeName>
            <fullName evidence="11">Ornithine acetyltransferase</fullName>
            <shortName evidence="11">OATase</shortName>
        </alternativeName>
        <alternativeName>
            <fullName evidence="11">Ornithine transacetylase</fullName>
        </alternativeName>
    </domain>
    <domain>
        <recommendedName>
            <fullName evidence="11">Amino-acid acetyltransferase</fullName>
            <ecNumber evidence="11">2.3.1.1</ecNumber>
        </recommendedName>
        <alternativeName>
            <fullName evidence="11">N-acetylglutamate synthase</fullName>
            <shortName evidence="11">AGSase</shortName>
        </alternativeName>
    </domain>
    <component>
        <recommendedName>
            <fullName evidence="11">Arginine biosynthesis bifunctional protein ArgJ alpha chain</fullName>
        </recommendedName>
    </component>
    <component>
        <recommendedName>
            <fullName evidence="11">Arginine biosynthesis bifunctional protein ArgJ beta chain</fullName>
        </recommendedName>
    </component>
</protein>
<dbReference type="CDD" id="cd02152">
    <property type="entry name" value="OAT"/>
    <property type="match status" value="1"/>
</dbReference>
<dbReference type="SUPFAM" id="SSF56266">
    <property type="entry name" value="DmpA/ArgJ-like"/>
    <property type="match status" value="1"/>
</dbReference>
<dbReference type="RefSeq" id="WP_111535814.1">
    <property type="nucleotide sequence ID" value="NZ_QKZL01000002.1"/>
</dbReference>
<dbReference type="Pfam" id="PF01960">
    <property type="entry name" value="ArgJ"/>
    <property type="match status" value="1"/>
</dbReference>
<comment type="similarity">
    <text evidence="2 11">Belongs to the ArgJ family.</text>
</comment>
<dbReference type="InterPro" id="IPR002813">
    <property type="entry name" value="Arg_biosynth_ArgJ"/>
</dbReference>
<feature type="active site" description="Nucleophile" evidence="11">
    <location>
        <position position="196"/>
    </location>
</feature>
<evidence type="ECO:0000256" key="7">
    <source>
        <dbReference type="ARBA" id="ARBA00022679"/>
    </source>
</evidence>
<keyword evidence="8 11" id="KW-0068">Autocatalytic cleavage</keyword>
<dbReference type="Gene3D" id="3.10.20.340">
    <property type="entry name" value="ArgJ beta chain, C-terminal domain"/>
    <property type="match status" value="1"/>
</dbReference>
<evidence type="ECO:0000313" key="12">
    <source>
        <dbReference type="EMBL" id="PZX18922.1"/>
    </source>
</evidence>
<feature type="site" description="Involved in the stabilization of negative charge on the oxyanion by the formation of the oxyanion hole" evidence="11">
    <location>
        <position position="123"/>
    </location>
</feature>
<dbReference type="InterPro" id="IPR016117">
    <property type="entry name" value="ArgJ-like_dom_sf"/>
</dbReference>
<reference evidence="12 13" key="1">
    <citation type="submission" date="2018-06" db="EMBL/GenBank/DDBJ databases">
        <title>Genomic Encyclopedia of Archaeal and Bacterial Type Strains, Phase II (KMG-II): from individual species to whole genera.</title>
        <authorList>
            <person name="Goeker M."/>
        </authorList>
    </citation>
    <scope>NUCLEOTIDE SEQUENCE [LARGE SCALE GENOMIC DNA]</scope>
    <source>
        <strain evidence="12 13">DSM 22009</strain>
    </source>
</reference>
<dbReference type="GO" id="GO:0005737">
    <property type="term" value="C:cytoplasm"/>
    <property type="evidence" value="ECO:0007669"/>
    <property type="project" value="UniProtKB-SubCell"/>
</dbReference>
<evidence type="ECO:0000256" key="2">
    <source>
        <dbReference type="ARBA" id="ARBA00006774"/>
    </source>
</evidence>
<evidence type="ECO:0000256" key="9">
    <source>
        <dbReference type="ARBA" id="ARBA00023268"/>
    </source>
</evidence>
<feature type="binding site" evidence="11">
    <location>
        <position position="277"/>
    </location>
    <ligand>
        <name>substrate</name>
    </ligand>
</feature>
<dbReference type="PANTHER" id="PTHR23100">
    <property type="entry name" value="ARGININE BIOSYNTHESIS BIFUNCTIONAL PROTEIN ARGJ"/>
    <property type="match status" value="1"/>
</dbReference>
<sequence length="405" mass="42212">MPPVSPLAPERFPDLPPISGARFAATAAGVRYRDRTDVMLALLDPGSTIAGVFTRSATRSAPVLDCQEKLGGDASEGAAILVNSGNSNAFTGAAGTQSVARIAKALAGIADIPEERVFTASTGVIGERLPDDRITAVLDRLAASANADGLADAARAIMTTDTFPKGAAREIETEHGPVRIAGIAKGSGMIAPDMATMLVYIFTDARVAQPLLQEMLSDLTDRTFNCITVDSDTSTSDTLLLAATGHAAEITERGGPFETALHEVMLDLAHQVVRDGEGATKFIEISVTGATDDDDAKKAAFAIANSPLVKTAAAGEDPNWGRIVMAVGKSGAQADRDRLSIAFGDLTVAENGWVSPDYTEADGAAYMKRSELRIGVDLGLAQGSATVWTCDLGHGYVTINADYRS</sequence>
<evidence type="ECO:0000256" key="11">
    <source>
        <dbReference type="HAMAP-Rule" id="MF_01106"/>
    </source>
</evidence>
<evidence type="ECO:0000256" key="1">
    <source>
        <dbReference type="ARBA" id="ARBA00004496"/>
    </source>
</evidence>
<evidence type="ECO:0000256" key="10">
    <source>
        <dbReference type="ARBA" id="ARBA00023315"/>
    </source>
</evidence>
<evidence type="ECO:0000256" key="4">
    <source>
        <dbReference type="ARBA" id="ARBA00022490"/>
    </source>
</evidence>
<evidence type="ECO:0000256" key="3">
    <source>
        <dbReference type="ARBA" id="ARBA00011475"/>
    </source>
</evidence>
<dbReference type="FunFam" id="3.60.70.12:FF:000001">
    <property type="entry name" value="Arginine biosynthesis bifunctional protein ArgJ, chloroplastic"/>
    <property type="match status" value="1"/>
</dbReference>
<evidence type="ECO:0000256" key="8">
    <source>
        <dbReference type="ARBA" id="ARBA00022813"/>
    </source>
</evidence>
<dbReference type="NCBIfam" id="NF003802">
    <property type="entry name" value="PRK05388.1"/>
    <property type="match status" value="1"/>
</dbReference>
<comment type="catalytic activity">
    <reaction evidence="11">
        <text>N(2)-acetyl-L-ornithine + L-glutamate = N-acetyl-L-glutamate + L-ornithine</text>
        <dbReference type="Rhea" id="RHEA:15349"/>
        <dbReference type="ChEBI" id="CHEBI:29985"/>
        <dbReference type="ChEBI" id="CHEBI:44337"/>
        <dbReference type="ChEBI" id="CHEBI:46911"/>
        <dbReference type="ChEBI" id="CHEBI:57805"/>
        <dbReference type="EC" id="2.3.1.35"/>
    </reaction>
</comment>
<evidence type="ECO:0000256" key="5">
    <source>
        <dbReference type="ARBA" id="ARBA00022571"/>
    </source>
</evidence>
<comment type="pathway">
    <text evidence="11">Amino-acid biosynthesis; L-arginine biosynthesis; L-ornithine and N-acetyl-L-glutamate from L-glutamate and N(2)-acetyl-L-ornithine (cyclic): step 1/1.</text>
</comment>
<evidence type="ECO:0000256" key="6">
    <source>
        <dbReference type="ARBA" id="ARBA00022605"/>
    </source>
</evidence>
<dbReference type="EMBL" id="QKZL01000002">
    <property type="protein sequence ID" value="PZX18922.1"/>
    <property type="molecule type" value="Genomic_DNA"/>
</dbReference>
<feature type="binding site" evidence="11">
    <location>
        <position position="196"/>
    </location>
    <ligand>
        <name>substrate</name>
    </ligand>
</feature>
<feature type="chain" id="PRO_5023235172" description="Arginine biosynthesis bifunctional protein ArgJ beta chain" evidence="11">
    <location>
        <begin position="196"/>
        <end position="405"/>
    </location>
</feature>
<comment type="subunit">
    <text evidence="3 11">Heterotetramer of two alpha and two beta chains.</text>
</comment>
<dbReference type="EC" id="2.3.1.35" evidence="11"/>
<gene>
    <name evidence="11" type="primary">argJ</name>
    <name evidence="12" type="ORF">LX81_00616</name>
</gene>
<dbReference type="UniPathway" id="UPA00068">
    <property type="reaction ID" value="UER00106"/>
</dbReference>
<keyword evidence="5 11" id="KW-0055">Arginine biosynthesis</keyword>
<dbReference type="GO" id="GO:0006592">
    <property type="term" value="P:ornithine biosynthetic process"/>
    <property type="evidence" value="ECO:0007669"/>
    <property type="project" value="TreeGrafter"/>
</dbReference>
<dbReference type="Proteomes" id="UP000248916">
    <property type="component" value="Unassembled WGS sequence"/>
</dbReference>
<dbReference type="EC" id="2.3.1.1" evidence="11"/>
<dbReference type="FunFam" id="3.10.20.340:FF:000003">
    <property type="entry name" value="Arginine biosynthesis bifunctional protein ArgJ"/>
    <property type="match status" value="1"/>
</dbReference>
<name>A0A2W7P688_9RHOB</name>
<comment type="function">
    <text evidence="11">Catalyzes two activities which are involved in the cyclic version of arginine biosynthesis: the synthesis of N-acetylglutamate from glutamate and acetyl-CoA as the acetyl donor, and of ornithine by transacetylation between N(2)-acetylornithine and glutamate.</text>
</comment>
<dbReference type="OrthoDB" id="9804242at2"/>
<dbReference type="NCBIfam" id="TIGR00120">
    <property type="entry name" value="ArgJ"/>
    <property type="match status" value="1"/>
</dbReference>
<feature type="chain" id="PRO_5023235173" description="Arginine biosynthesis bifunctional protein ArgJ alpha chain" evidence="11">
    <location>
        <begin position="1"/>
        <end position="195"/>
    </location>
</feature>
<organism evidence="12 13">
    <name type="scientific">Palleronia aestuarii</name>
    <dbReference type="NCBI Taxonomy" id="568105"/>
    <lineage>
        <taxon>Bacteria</taxon>
        <taxon>Pseudomonadati</taxon>
        <taxon>Pseudomonadota</taxon>
        <taxon>Alphaproteobacteria</taxon>
        <taxon>Rhodobacterales</taxon>
        <taxon>Roseobacteraceae</taxon>
        <taxon>Palleronia</taxon>
    </lineage>
</organism>
<comment type="caution">
    <text evidence="12">The sequence shown here is derived from an EMBL/GenBank/DDBJ whole genome shotgun (WGS) entry which is preliminary data.</text>
</comment>
<comment type="catalytic activity">
    <reaction evidence="11">
        <text>L-glutamate + acetyl-CoA = N-acetyl-L-glutamate + CoA + H(+)</text>
        <dbReference type="Rhea" id="RHEA:24292"/>
        <dbReference type="ChEBI" id="CHEBI:15378"/>
        <dbReference type="ChEBI" id="CHEBI:29985"/>
        <dbReference type="ChEBI" id="CHEBI:44337"/>
        <dbReference type="ChEBI" id="CHEBI:57287"/>
        <dbReference type="ChEBI" id="CHEBI:57288"/>
        <dbReference type="EC" id="2.3.1.1"/>
    </reaction>
</comment>
<comment type="subcellular location">
    <subcellularLocation>
        <location evidence="1 11">Cytoplasm</location>
    </subcellularLocation>
</comment>
<dbReference type="HAMAP" id="MF_01106">
    <property type="entry name" value="ArgJ"/>
    <property type="match status" value="1"/>
</dbReference>
<dbReference type="PANTHER" id="PTHR23100:SF0">
    <property type="entry name" value="ARGININE BIOSYNTHESIS BIFUNCTIONAL PROTEIN ARGJ, MITOCHONDRIAL"/>
    <property type="match status" value="1"/>
</dbReference>
<dbReference type="GO" id="GO:0006526">
    <property type="term" value="P:L-arginine biosynthetic process"/>
    <property type="evidence" value="ECO:0007669"/>
    <property type="project" value="UniProtKB-UniRule"/>
</dbReference>
<keyword evidence="13" id="KW-1185">Reference proteome</keyword>
<keyword evidence="6 11" id="KW-0028">Amino-acid biosynthesis</keyword>
<feature type="binding site" evidence="11">
    <location>
        <position position="159"/>
    </location>
    <ligand>
        <name>substrate</name>
    </ligand>
</feature>
<accession>A0A2W7P688</accession>
<proteinExistence type="inferred from homology"/>
<keyword evidence="10 11" id="KW-0012">Acyltransferase</keyword>
<evidence type="ECO:0000313" key="13">
    <source>
        <dbReference type="Proteomes" id="UP000248916"/>
    </source>
</evidence>
<dbReference type="InterPro" id="IPR042195">
    <property type="entry name" value="ArgJ_beta_C"/>
</dbReference>
<keyword evidence="9 11" id="KW-0511">Multifunctional enzyme</keyword>
<comment type="pathway">
    <text evidence="11">Amino-acid biosynthesis; L-arginine biosynthesis; N(2)-acetyl-L-ornithine from L-glutamate: step 1/4.</text>
</comment>
<dbReference type="Gene3D" id="3.60.70.12">
    <property type="entry name" value="L-amino peptidase D-ALA esterase/amidase"/>
    <property type="match status" value="1"/>
</dbReference>
<feature type="site" description="Involved in the stabilization of negative charge on the oxyanion by the formation of the oxyanion hole" evidence="11">
    <location>
        <position position="122"/>
    </location>
</feature>
<feature type="binding site" evidence="11">
    <location>
        <position position="405"/>
    </location>
    <ligand>
        <name>substrate</name>
    </ligand>
</feature>
<feature type="site" description="Cleavage; by autolysis" evidence="11">
    <location>
        <begin position="195"/>
        <end position="196"/>
    </location>
</feature>